<gene>
    <name evidence="2" type="ORF">PIB30_070397</name>
</gene>
<evidence type="ECO:0000256" key="1">
    <source>
        <dbReference type="RuleBase" id="RU367018"/>
    </source>
</evidence>
<organism evidence="2 3">
    <name type="scientific">Stylosanthes scabra</name>
    <dbReference type="NCBI Taxonomy" id="79078"/>
    <lineage>
        <taxon>Eukaryota</taxon>
        <taxon>Viridiplantae</taxon>
        <taxon>Streptophyta</taxon>
        <taxon>Embryophyta</taxon>
        <taxon>Tracheophyta</taxon>
        <taxon>Spermatophyta</taxon>
        <taxon>Magnoliopsida</taxon>
        <taxon>eudicotyledons</taxon>
        <taxon>Gunneridae</taxon>
        <taxon>Pentapetalae</taxon>
        <taxon>rosids</taxon>
        <taxon>fabids</taxon>
        <taxon>Fabales</taxon>
        <taxon>Fabaceae</taxon>
        <taxon>Papilionoideae</taxon>
        <taxon>50 kb inversion clade</taxon>
        <taxon>dalbergioids sensu lato</taxon>
        <taxon>Dalbergieae</taxon>
        <taxon>Pterocarpus clade</taxon>
        <taxon>Stylosanthes</taxon>
    </lineage>
</organism>
<dbReference type="Proteomes" id="UP001341840">
    <property type="component" value="Unassembled WGS sequence"/>
</dbReference>
<sequence>MTSRCEALNMQIGKFIHNGYNLREFAEHFQHYLEFMRMRELVAGFRSNYGVHVAKTRLEKIETYAATVYTKEVFSLFWEVLLLASNVRIVLSKRTSSSILFKDITILPLKLVLQRWTKNAKQPRVSEANLTGIDYFEVKRRIAKEREALLAKRRERIDSNVVGEEGPVRNPVRARHKGCGRRVQTAMGRFKCVQRCRNCGRARHNARRCEVGRGEDAGMNNDDV</sequence>
<evidence type="ECO:0000313" key="2">
    <source>
        <dbReference type="EMBL" id="MED6138018.1"/>
    </source>
</evidence>
<name>A0ABU6SQ53_9FABA</name>
<keyword evidence="3" id="KW-1185">Reference proteome</keyword>
<proteinExistence type="inferred from homology"/>
<dbReference type="InterPro" id="IPR031052">
    <property type="entry name" value="FHY3/FAR1"/>
</dbReference>
<keyword evidence="1" id="KW-0479">Metal-binding</keyword>
<comment type="caution">
    <text evidence="2">The sequence shown here is derived from an EMBL/GenBank/DDBJ whole genome shotgun (WGS) entry which is preliminary data.</text>
</comment>
<keyword evidence="1" id="KW-0862">Zinc</keyword>
<protein>
    <recommendedName>
        <fullName evidence="1">Protein FAR1-RELATED SEQUENCE</fullName>
    </recommendedName>
</protein>
<dbReference type="EMBL" id="JASCZI010061207">
    <property type="protein sequence ID" value="MED6138018.1"/>
    <property type="molecule type" value="Genomic_DNA"/>
</dbReference>
<comment type="function">
    <text evidence="1">Putative transcription activator involved in regulating light control of development.</text>
</comment>
<comment type="similarity">
    <text evidence="1">Belongs to the FHY3/FAR1 family.</text>
</comment>
<dbReference type="PANTHER" id="PTHR31669:SF292">
    <property type="entry name" value="OS02G0262500 PROTEIN"/>
    <property type="match status" value="1"/>
</dbReference>
<accession>A0ABU6SQ53</accession>
<dbReference type="PANTHER" id="PTHR31669">
    <property type="entry name" value="PROTEIN FAR1-RELATED SEQUENCE 10-RELATED"/>
    <property type="match status" value="1"/>
</dbReference>
<reference evidence="2 3" key="1">
    <citation type="journal article" date="2023" name="Plants (Basel)">
        <title>Bridging the Gap: Combining Genomics and Transcriptomics Approaches to Understand Stylosanthes scabra, an Orphan Legume from the Brazilian Caatinga.</title>
        <authorList>
            <person name="Ferreira-Neto J.R.C."/>
            <person name="da Silva M.D."/>
            <person name="Binneck E."/>
            <person name="de Melo N.F."/>
            <person name="da Silva R.H."/>
            <person name="de Melo A.L.T.M."/>
            <person name="Pandolfi V."/>
            <person name="Bustamante F.O."/>
            <person name="Brasileiro-Vidal A.C."/>
            <person name="Benko-Iseppon A.M."/>
        </authorList>
    </citation>
    <scope>NUCLEOTIDE SEQUENCE [LARGE SCALE GENOMIC DNA]</scope>
    <source>
        <tissue evidence="2">Leaves</tissue>
    </source>
</reference>
<keyword evidence="1" id="KW-0863">Zinc-finger</keyword>
<evidence type="ECO:0000313" key="3">
    <source>
        <dbReference type="Proteomes" id="UP001341840"/>
    </source>
</evidence>
<keyword evidence="1" id="KW-0539">Nucleus</keyword>
<comment type="subcellular location">
    <subcellularLocation>
        <location evidence="1">Nucleus</location>
    </subcellularLocation>
</comment>